<evidence type="ECO:0000256" key="1">
    <source>
        <dbReference type="SAM" id="MobiDB-lite"/>
    </source>
</evidence>
<feature type="region of interest" description="Disordered" evidence="1">
    <location>
        <begin position="1"/>
        <end position="40"/>
    </location>
</feature>
<dbReference type="AlphaFoldDB" id="A0A0M3IID8"/>
<feature type="transmembrane region" description="Helical" evidence="2">
    <location>
        <begin position="75"/>
        <end position="98"/>
    </location>
</feature>
<sequence>MTPSKNHSRSNSSHLSATRRKAHGNGENSGVMKKSGRKITTRKLRKSKLLSIISYCKMINFFKCIFSSLIKLHLIILRIRGIASLTYLSYMIKLYVLISMKLINIESYIDEL</sequence>
<evidence type="ECO:0000313" key="4">
    <source>
        <dbReference type="WBParaSite" id="ALUE_0001830201-mRNA-1"/>
    </source>
</evidence>
<name>A0A0M3IID8_ASCLU</name>
<reference evidence="4" key="1">
    <citation type="submission" date="2017-02" db="UniProtKB">
        <authorList>
            <consortium name="WormBaseParasite"/>
        </authorList>
    </citation>
    <scope>IDENTIFICATION</scope>
</reference>
<dbReference type="WBParaSite" id="ALUE_0001830201-mRNA-1">
    <property type="protein sequence ID" value="ALUE_0001830201-mRNA-1"/>
    <property type="gene ID" value="ALUE_0001830201"/>
</dbReference>
<protein>
    <submittedName>
        <fullName evidence="4">Uncharacterized protein</fullName>
    </submittedName>
</protein>
<keyword evidence="2" id="KW-1133">Transmembrane helix</keyword>
<keyword evidence="2" id="KW-0812">Transmembrane</keyword>
<feature type="compositionally biased region" description="Polar residues" evidence="1">
    <location>
        <begin position="1"/>
        <end position="16"/>
    </location>
</feature>
<keyword evidence="2" id="KW-0472">Membrane</keyword>
<evidence type="ECO:0000256" key="2">
    <source>
        <dbReference type="SAM" id="Phobius"/>
    </source>
</evidence>
<evidence type="ECO:0000313" key="3">
    <source>
        <dbReference type="Proteomes" id="UP000036681"/>
    </source>
</evidence>
<feature type="transmembrane region" description="Helical" evidence="2">
    <location>
        <begin position="49"/>
        <end position="69"/>
    </location>
</feature>
<accession>A0A0M3IID8</accession>
<dbReference type="Proteomes" id="UP000036681">
    <property type="component" value="Unplaced"/>
</dbReference>
<keyword evidence="3" id="KW-1185">Reference proteome</keyword>
<proteinExistence type="predicted"/>
<organism evidence="3 4">
    <name type="scientific">Ascaris lumbricoides</name>
    <name type="common">Giant roundworm</name>
    <dbReference type="NCBI Taxonomy" id="6252"/>
    <lineage>
        <taxon>Eukaryota</taxon>
        <taxon>Metazoa</taxon>
        <taxon>Ecdysozoa</taxon>
        <taxon>Nematoda</taxon>
        <taxon>Chromadorea</taxon>
        <taxon>Rhabditida</taxon>
        <taxon>Spirurina</taxon>
        <taxon>Ascaridomorpha</taxon>
        <taxon>Ascaridoidea</taxon>
        <taxon>Ascarididae</taxon>
        <taxon>Ascaris</taxon>
    </lineage>
</organism>